<dbReference type="GO" id="GO:0032259">
    <property type="term" value="P:methylation"/>
    <property type="evidence" value="ECO:0007669"/>
    <property type="project" value="UniProtKB-KW"/>
</dbReference>
<evidence type="ECO:0000256" key="2">
    <source>
        <dbReference type="ARBA" id="ARBA00022603"/>
    </source>
</evidence>
<accession>A0AA48HYW9</accession>
<gene>
    <name evidence="8" type="primary">cheR2</name>
    <name evidence="8" type="ORF">MACH26_39040</name>
</gene>
<keyword evidence="9" id="KW-1185">Reference proteome</keyword>
<organism evidence="8 9">
    <name type="scientific">Planctobacterium marinum</name>
    <dbReference type="NCBI Taxonomy" id="1631968"/>
    <lineage>
        <taxon>Bacteria</taxon>
        <taxon>Pseudomonadati</taxon>
        <taxon>Pseudomonadota</taxon>
        <taxon>Gammaproteobacteria</taxon>
        <taxon>Alteromonadales</taxon>
        <taxon>Alteromonadaceae</taxon>
        <taxon>Planctobacterium</taxon>
    </lineage>
</organism>
<evidence type="ECO:0000256" key="4">
    <source>
        <dbReference type="ARBA" id="ARBA00022691"/>
    </source>
</evidence>
<dbReference type="Proteomes" id="UP001333710">
    <property type="component" value="Chromosome"/>
</dbReference>
<evidence type="ECO:0000256" key="1">
    <source>
        <dbReference type="ARBA" id="ARBA00001541"/>
    </source>
</evidence>
<evidence type="ECO:0000256" key="6">
    <source>
        <dbReference type="PIRSR" id="PIRSR000410-1"/>
    </source>
</evidence>
<feature type="binding site" evidence="6">
    <location>
        <begin position="215"/>
        <end position="216"/>
    </location>
    <ligand>
        <name>S-adenosyl-L-methionine</name>
        <dbReference type="ChEBI" id="CHEBI:59789"/>
    </ligand>
</feature>
<dbReference type="InterPro" id="IPR022642">
    <property type="entry name" value="CheR_C"/>
</dbReference>
<keyword evidence="4 5" id="KW-0949">S-adenosyl-L-methionine</keyword>
<dbReference type="PANTHER" id="PTHR24422:SF19">
    <property type="entry name" value="CHEMOTAXIS PROTEIN METHYLTRANSFERASE"/>
    <property type="match status" value="1"/>
</dbReference>
<feature type="binding site" evidence="6">
    <location>
        <begin position="198"/>
        <end position="199"/>
    </location>
    <ligand>
        <name>S-adenosyl-L-methionine</name>
        <dbReference type="ChEBI" id="CHEBI:59789"/>
    </ligand>
</feature>
<protein>
    <recommendedName>
        <fullName evidence="5">Chemotaxis protein methyltransferase</fullName>
        <ecNumber evidence="5">2.1.1.80</ecNumber>
    </recommendedName>
</protein>
<feature type="binding site" evidence="6">
    <location>
        <position position="83"/>
    </location>
    <ligand>
        <name>S-adenosyl-L-methionine</name>
        <dbReference type="ChEBI" id="CHEBI:59789"/>
    </ligand>
</feature>
<proteinExistence type="predicted"/>
<dbReference type="InterPro" id="IPR036804">
    <property type="entry name" value="CheR_N_sf"/>
</dbReference>
<comment type="function">
    <text evidence="5">Methylation of the membrane-bound methyl-accepting chemotaxis proteins (MCP) to form gamma-glutamyl methyl ester residues in MCP.</text>
</comment>
<evidence type="ECO:0000256" key="5">
    <source>
        <dbReference type="PIRNR" id="PIRNR000410"/>
    </source>
</evidence>
<dbReference type="InterPro" id="IPR026024">
    <property type="entry name" value="Chemotaxis_MeTrfase_CheR"/>
</dbReference>
<dbReference type="Pfam" id="PF01739">
    <property type="entry name" value="CheR"/>
    <property type="match status" value="1"/>
</dbReference>
<feature type="binding site" evidence="6">
    <location>
        <position position="115"/>
    </location>
    <ligand>
        <name>S-adenosyl-L-methionine</name>
        <dbReference type="ChEBI" id="CHEBI:59789"/>
    </ligand>
</feature>
<dbReference type="RefSeq" id="WP_338294455.1">
    <property type="nucleotide sequence ID" value="NZ_AP027272.1"/>
</dbReference>
<dbReference type="EMBL" id="AP027272">
    <property type="protein sequence ID" value="BDX08383.1"/>
    <property type="molecule type" value="Genomic_DNA"/>
</dbReference>
<dbReference type="PIRSF" id="PIRSF000410">
    <property type="entry name" value="CheR"/>
    <property type="match status" value="1"/>
</dbReference>
<name>A0AA48HYW9_9ALTE</name>
<dbReference type="InterPro" id="IPR050903">
    <property type="entry name" value="Bact_Chemotaxis_MeTrfase"/>
</dbReference>
<dbReference type="Gene3D" id="3.40.50.150">
    <property type="entry name" value="Vaccinia Virus protein VP39"/>
    <property type="match status" value="1"/>
</dbReference>
<sequence length="270" mass="31763">MTSNKEFGYNREVFNRLRGLANAWSGITVTDEKFEMYYARLTKRLRFHKLADFKDYLHMVENDAHEFKEFINCITTNVTSFGREQHHFDYLKAFLTQSHHKEFNIWSAGCSSGEEPYSIILNLMPVCEKKGIKLTITATDLDTDVLQKGANGVYPLQAIEKYDLAVKKQFFEKGKGTNNNKCRVKEKYRKLVTFQQLNLMDEWQLSQKYDVIFCRNVLIYFDAPKKQRLARKYWDHLVPEGHLFLGHSETLHKISDDFDSVGKTIYRKRG</sequence>
<evidence type="ECO:0000256" key="3">
    <source>
        <dbReference type="ARBA" id="ARBA00022679"/>
    </source>
</evidence>
<dbReference type="GO" id="GO:0008983">
    <property type="term" value="F:protein-glutamate O-methyltransferase activity"/>
    <property type="evidence" value="ECO:0007669"/>
    <property type="project" value="UniProtKB-EC"/>
</dbReference>
<dbReference type="AlphaFoldDB" id="A0AA48HYW9"/>
<feature type="domain" description="CheR-type methyltransferase" evidence="7">
    <location>
        <begin position="2"/>
        <end position="270"/>
    </location>
</feature>
<dbReference type="PRINTS" id="PR00996">
    <property type="entry name" value="CHERMTFRASE"/>
</dbReference>
<dbReference type="Gene3D" id="1.10.155.10">
    <property type="entry name" value="Chemotaxis receptor methyltransferase CheR, N-terminal domain"/>
    <property type="match status" value="1"/>
</dbReference>
<dbReference type="KEGG" id="pmaw:MACH26_39040"/>
<keyword evidence="2 5" id="KW-0489">Methyltransferase</keyword>
<dbReference type="InterPro" id="IPR029063">
    <property type="entry name" value="SAM-dependent_MTases_sf"/>
</dbReference>
<dbReference type="SUPFAM" id="SSF53335">
    <property type="entry name" value="S-adenosyl-L-methionine-dependent methyltransferases"/>
    <property type="match status" value="1"/>
</dbReference>
<dbReference type="Pfam" id="PF03705">
    <property type="entry name" value="CheR_N"/>
    <property type="match status" value="1"/>
</dbReference>
<keyword evidence="3 5" id="KW-0808">Transferase</keyword>
<evidence type="ECO:0000313" key="9">
    <source>
        <dbReference type="Proteomes" id="UP001333710"/>
    </source>
</evidence>
<evidence type="ECO:0000313" key="8">
    <source>
        <dbReference type="EMBL" id="BDX08383.1"/>
    </source>
</evidence>
<dbReference type="SUPFAM" id="SSF47757">
    <property type="entry name" value="Chemotaxis receptor methyltransferase CheR, N-terminal domain"/>
    <property type="match status" value="1"/>
</dbReference>
<dbReference type="PROSITE" id="PS50123">
    <property type="entry name" value="CHER"/>
    <property type="match status" value="1"/>
</dbReference>
<dbReference type="PANTHER" id="PTHR24422">
    <property type="entry name" value="CHEMOTAXIS PROTEIN METHYLTRANSFERASE"/>
    <property type="match status" value="1"/>
</dbReference>
<comment type="catalytic activity">
    <reaction evidence="1 5">
        <text>L-glutamyl-[protein] + S-adenosyl-L-methionine = [protein]-L-glutamate 5-O-methyl ester + S-adenosyl-L-homocysteine</text>
        <dbReference type="Rhea" id="RHEA:24452"/>
        <dbReference type="Rhea" id="RHEA-COMP:10208"/>
        <dbReference type="Rhea" id="RHEA-COMP:10311"/>
        <dbReference type="ChEBI" id="CHEBI:29973"/>
        <dbReference type="ChEBI" id="CHEBI:57856"/>
        <dbReference type="ChEBI" id="CHEBI:59789"/>
        <dbReference type="ChEBI" id="CHEBI:82795"/>
        <dbReference type="EC" id="2.1.1.80"/>
    </reaction>
</comment>
<feature type="binding site" evidence="6">
    <location>
        <position position="77"/>
    </location>
    <ligand>
        <name>S-adenosyl-L-methionine</name>
        <dbReference type="ChEBI" id="CHEBI:59789"/>
    </ligand>
</feature>
<evidence type="ECO:0000259" key="7">
    <source>
        <dbReference type="PROSITE" id="PS50123"/>
    </source>
</evidence>
<feature type="binding site" evidence="6">
    <location>
        <position position="140"/>
    </location>
    <ligand>
        <name>S-adenosyl-L-methionine</name>
        <dbReference type="ChEBI" id="CHEBI:59789"/>
    </ligand>
</feature>
<dbReference type="InterPro" id="IPR000780">
    <property type="entry name" value="CheR_MeTrfase"/>
</dbReference>
<feature type="binding site" evidence="6">
    <location>
        <position position="79"/>
    </location>
    <ligand>
        <name>S-adenosyl-L-methionine</name>
        <dbReference type="ChEBI" id="CHEBI:59789"/>
    </ligand>
</feature>
<dbReference type="EC" id="2.1.1.80" evidence="5"/>
<dbReference type="SMART" id="SM00138">
    <property type="entry name" value="MeTrc"/>
    <property type="match status" value="1"/>
</dbReference>
<reference evidence="8" key="1">
    <citation type="submission" date="2023-01" db="EMBL/GenBank/DDBJ databases">
        <title>Complete genome sequence of Planctobacterium marinum strain Dej080120_11.</title>
        <authorList>
            <person name="Ueki S."/>
            <person name="Maruyama F."/>
        </authorList>
    </citation>
    <scope>NUCLEOTIDE SEQUENCE</scope>
    <source>
        <strain evidence="8">Dej080120_11</strain>
    </source>
</reference>
<dbReference type="InterPro" id="IPR022641">
    <property type="entry name" value="CheR_N"/>
</dbReference>